<proteinExistence type="predicted"/>
<dbReference type="AlphaFoldDB" id="A0A2G6JDB8"/>
<evidence type="ECO:0000313" key="2">
    <source>
        <dbReference type="EMBL" id="PIE20542.1"/>
    </source>
</evidence>
<name>A0A2G6JDB8_NEPCE</name>
<keyword evidence="1" id="KW-0812">Transmembrane</keyword>
<reference evidence="2 3" key="1">
    <citation type="submission" date="2017-10" db="EMBL/GenBank/DDBJ databases">
        <title>Novel microbial diversity and functional potential in the marine mammal oral microbiome.</title>
        <authorList>
            <person name="Dudek N.K."/>
            <person name="Sun C.L."/>
            <person name="Burstein D."/>
            <person name="Kantor R.S."/>
            <person name="Aliaga Goltsman D.S."/>
            <person name="Bik E.M."/>
            <person name="Thomas B.C."/>
            <person name="Banfield J.F."/>
            <person name="Relman D.A."/>
        </authorList>
    </citation>
    <scope>NUCLEOTIDE SEQUENCE [LARGE SCALE GENOMIC DNA]</scope>
    <source>
        <strain evidence="2">DOLJORAL78_49_30</strain>
    </source>
</reference>
<feature type="transmembrane region" description="Helical" evidence="1">
    <location>
        <begin position="7"/>
        <end position="28"/>
    </location>
</feature>
<keyword evidence="1" id="KW-1133">Transmembrane helix</keyword>
<accession>A0A2G6JDB8</accession>
<comment type="caution">
    <text evidence="2">The sequence shown here is derived from an EMBL/GenBank/DDBJ whole genome shotgun (WGS) entry which is preliminary data.</text>
</comment>
<dbReference type="SUPFAM" id="SSF54523">
    <property type="entry name" value="Pili subunits"/>
    <property type="match status" value="1"/>
</dbReference>
<dbReference type="Pfam" id="PF07963">
    <property type="entry name" value="N_methyl"/>
    <property type="match status" value="1"/>
</dbReference>
<gene>
    <name evidence="2" type="ORF">CSA61_01245</name>
</gene>
<dbReference type="Gene3D" id="3.30.700.10">
    <property type="entry name" value="Glycoprotein, Type 4 Pilin"/>
    <property type="match status" value="1"/>
</dbReference>
<dbReference type="EMBL" id="PDSG01000005">
    <property type="protein sequence ID" value="PIE20542.1"/>
    <property type="molecule type" value="Genomic_DNA"/>
</dbReference>
<dbReference type="NCBIfam" id="TIGR02532">
    <property type="entry name" value="IV_pilin_GFxxxE"/>
    <property type="match status" value="1"/>
</dbReference>
<sequence>MRRRCSGFSLLELVVSILVIAILMAVAYSKLEQMAEGVEQTSFSGVQDNIQAQLTLKVAYWYAEQQQVSEETLRYSNPLDWVQYRPLNYAGELVYTELSDADAEHWYFVKDKHWLVYKAKRISHLVNGFEQGDIIPFQVKVRFANAGQARGLAVEATLEELYPFDWQTEE</sequence>
<dbReference type="InterPro" id="IPR045584">
    <property type="entry name" value="Pilin-like"/>
</dbReference>
<organism evidence="2 3">
    <name type="scientific">Neptuniibacter caesariensis</name>
    <dbReference type="NCBI Taxonomy" id="207954"/>
    <lineage>
        <taxon>Bacteria</taxon>
        <taxon>Pseudomonadati</taxon>
        <taxon>Pseudomonadota</taxon>
        <taxon>Gammaproteobacteria</taxon>
        <taxon>Oceanospirillales</taxon>
        <taxon>Oceanospirillaceae</taxon>
        <taxon>Neptuniibacter</taxon>
    </lineage>
</organism>
<evidence type="ECO:0000256" key="1">
    <source>
        <dbReference type="SAM" id="Phobius"/>
    </source>
</evidence>
<dbReference type="PROSITE" id="PS00409">
    <property type="entry name" value="PROKAR_NTER_METHYL"/>
    <property type="match status" value="1"/>
</dbReference>
<dbReference type="InterPro" id="IPR012902">
    <property type="entry name" value="N_methyl_site"/>
</dbReference>
<evidence type="ECO:0000313" key="3">
    <source>
        <dbReference type="Proteomes" id="UP000242733"/>
    </source>
</evidence>
<dbReference type="Proteomes" id="UP000242733">
    <property type="component" value="Unassembled WGS sequence"/>
</dbReference>
<keyword evidence="1" id="KW-0472">Membrane</keyword>
<evidence type="ECO:0008006" key="4">
    <source>
        <dbReference type="Google" id="ProtNLM"/>
    </source>
</evidence>
<protein>
    <recommendedName>
        <fullName evidence="4">Prepilin-type N-terminal cleavage/methylation domain-containing protein</fullName>
    </recommendedName>
</protein>